<dbReference type="PANTHER" id="PTHR11802:SF201">
    <property type="entry name" value="CARBOXYPEPTIDASE"/>
    <property type="match status" value="1"/>
</dbReference>
<dbReference type="PANTHER" id="PTHR11802">
    <property type="entry name" value="SERINE PROTEASE FAMILY S10 SERINE CARBOXYPEPTIDASE"/>
    <property type="match status" value="1"/>
</dbReference>
<dbReference type="InterPro" id="IPR029058">
    <property type="entry name" value="AB_hydrolase_fold"/>
</dbReference>
<dbReference type="PROSITE" id="PS00131">
    <property type="entry name" value="CARBOXYPEPT_SER_SER"/>
    <property type="match status" value="1"/>
</dbReference>
<keyword evidence="2" id="KW-0121">Carboxypeptidase</keyword>
<dbReference type="Gene3D" id="3.40.50.1820">
    <property type="entry name" value="alpha/beta hydrolase"/>
    <property type="match status" value="1"/>
</dbReference>
<dbReference type="AlphaFoldDB" id="A0A3P6NK12"/>
<dbReference type="GO" id="GO:0004185">
    <property type="term" value="F:serine-type carboxypeptidase activity"/>
    <property type="evidence" value="ECO:0007669"/>
    <property type="project" value="UniProtKB-UniRule"/>
</dbReference>
<keyword evidence="2" id="KW-0645">Protease</keyword>
<feature type="non-terminal residue" evidence="4">
    <location>
        <position position="112"/>
    </location>
</feature>
<feature type="region of interest" description="Disordered" evidence="3">
    <location>
        <begin position="1"/>
        <end position="24"/>
    </location>
</feature>
<proteinExistence type="inferred from homology"/>
<reference evidence="4 5" key="1">
    <citation type="submission" date="2018-11" db="EMBL/GenBank/DDBJ databases">
        <authorList>
            <consortium name="Pathogen Informatics"/>
        </authorList>
    </citation>
    <scope>NUCLEOTIDE SEQUENCE [LARGE SCALE GENOMIC DNA]</scope>
</reference>
<dbReference type="SUPFAM" id="SSF53474">
    <property type="entry name" value="alpha/beta-Hydrolases"/>
    <property type="match status" value="1"/>
</dbReference>
<dbReference type="GO" id="GO:0006508">
    <property type="term" value="P:proteolysis"/>
    <property type="evidence" value="ECO:0007669"/>
    <property type="project" value="UniProtKB-KW"/>
</dbReference>
<evidence type="ECO:0000256" key="3">
    <source>
        <dbReference type="SAM" id="MobiDB-lite"/>
    </source>
</evidence>
<dbReference type="PRINTS" id="PR00724">
    <property type="entry name" value="CRBOXYPTASEC"/>
</dbReference>
<name>A0A3P6NK12_ANISI</name>
<keyword evidence="2" id="KW-0378">Hydrolase</keyword>
<dbReference type="InterPro" id="IPR001563">
    <property type="entry name" value="Peptidase_S10"/>
</dbReference>
<gene>
    <name evidence="4" type="ORF">ASIM_LOCUS6235</name>
</gene>
<evidence type="ECO:0000256" key="1">
    <source>
        <dbReference type="ARBA" id="ARBA00009431"/>
    </source>
</evidence>
<dbReference type="Proteomes" id="UP000267096">
    <property type="component" value="Unassembled WGS sequence"/>
</dbReference>
<evidence type="ECO:0000313" key="4">
    <source>
        <dbReference type="EMBL" id="VDK26726.1"/>
    </source>
</evidence>
<evidence type="ECO:0000256" key="2">
    <source>
        <dbReference type="RuleBase" id="RU361156"/>
    </source>
</evidence>
<keyword evidence="5" id="KW-1185">Reference proteome</keyword>
<dbReference type="InterPro" id="IPR018202">
    <property type="entry name" value="Ser_caboxypep_ser_AS"/>
</dbReference>
<evidence type="ECO:0000313" key="5">
    <source>
        <dbReference type="Proteomes" id="UP000267096"/>
    </source>
</evidence>
<protein>
    <recommendedName>
        <fullName evidence="2">Carboxypeptidase</fullName>
        <ecNumber evidence="2">3.4.16.-</ecNumber>
    </recommendedName>
</protein>
<organism evidence="4 5">
    <name type="scientific">Anisakis simplex</name>
    <name type="common">Herring worm</name>
    <dbReference type="NCBI Taxonomy" id="6269"/>
    <lineage>
        <taxon>Eukaryota</taxon>
        <taxon>Metazoa</taxon>
        <taxon>Ecdysozoa</taxon>
        <taxon>Nematoda</taxon>
        <taxon>Chromadorea</taxon>
        <taxon>Rhabditida</taxon>
        <taxon>Spirurina</taxon>
        <taxon>Ascaridomorpha</taxon>
        <taxon>Ascaridoidea</taxon>
        <taxon>Anisakidae</taxon>
        <taxon>Anisakis</taxon>
        <taxon>Anisakis simplex complex</taxon>
    </lineage>
</organism>
<dbReference type="EMBL" id="UYRR01013278">
    <property type="protein sequence ID" value="VDK26726.1"/>
    <property type="molecule type" value="Genomic_DNA"/>
</dbReference>
<accession>A0A3P6NK12</accession>
<dbReference type="OrthoDB" id="5812398at2759"/>
<dbReference type="EC" id="3.4.16.-" evidence="2"/>
<comment type="similarity">
    <text evidence="1 2">Belongs to the peptidase S10 family.</text>
</comment>
<dbReference type="Pfam" id="PF00450">
    <property type="entry name" value="Peptidase_S10"/>
    <property type="match status" value="1"/>
</dbReference>
<sequence length="112" mass="12791">MFLEAPRDVGYSRGSPHQKGGYNDTATAVDNADALKVFFDRFPEFKHREFFITGESYAGVYVPTLAAELIRRFKNKQMLDVNLVGLAIGNGLISYRSQINSIIDMFYYRGFY</sequence>